<dbReference type="EMBL" id="JXLN01002530">
    <property type="protein sequence ID" value="KPM02657.1"/>
    <property type="molecule type" value="Genomic_DNA"/>
</dbReference>
<dbReference type="GO" id="GO:1990072">
    <property type="term" value="C:TRAPPIII protein complex"/>
    <property type="evidence" value="ECO:0007669"/>
    <property type="project" value="TreeGrafter"/>
</dbReference>
<reference evidence="3" key="4">
    <citation type="submission" date="2022-06" db="UniProtKB">
        <authorList>
            <consortium name="EnsemblMetazoa"/>
        </authorList>
    </citation>
    <scope>IDENTIFICATION</scope>
</reference>
<dbReference type="PANTHER" id="PTHR12975">
    <property type="entry name" value="TRANSPORT PROTEIN TRAPP"/>
    <property type="match status" value="1"/>
</dbReference>
<dbReference type="VEuPathDB" id="VectorBase:SSCA008307"/>
<dbReference type="EMBL" id="WVUK01000058">
    <property type="protein sequence ID" value="KAF7491996.1"/>
    <property type="molecule type" value="Genomic_DNA"/>
</dbReference>
<dbReference type="EnsemblMetazoa" id="SSS_4149s_mrna">
    <property type="protein sequence ID" value="KAF7491996.1"/>
    <property type="gene ID" value="SSS_4149"/>
</dbReference>
<sequence>MKYDNSDFDSIASLLSNSNATSSKLSGCSSSFEELVSKLFSCNIVLVQTDQAKQSIKNHYGWTTFAQILNRFGSIDNLHLTIRDLNGHNAYALNKLRFRFFDIDQFRNRPNLTQLKKLYFDIVSSMSNAQLISDDVGLRSGIRSENIETPWYEIWKHVFIDMFEPNEHDFIGSNCGCFFVINQTELPHYKIIFERLCAMVKQNTSIRFIQSDFVRYFIVLSDQIFVPQSSETDDFTSICKNLKSDFPNSFVFYLNSDKSHITNQKINSNPNVSVLDQNHITSPASEPILAEISNAKESTESSSISSSSMNHLMSSDPLGATKVGESSSFASSASEMNENSKFYQEMQSQRLMQNQSNSQINTTVSKSIQSCDIINDWLSHIFINNHLKEIDSFFDSVDLMLREFIAKFLVPWAERQIKTLGEMIAQRRGFRKSIFSATRSLLSNMSSSTVSLTKLTGSTSTNSGVIYIPDAQEMQQRKLADICMIFNIYEMAFNLYYSAKKDFYSESAWIYYAGASEMSAISSYLINKYQHNHFEQAITTYLDTCKSINLATRSAILATELLCQLNRHREAANLFIRMTCDDSDLRSAMFLEQASKCFLSVNYRMMLRNSDSQSSLNRFEKTSNQPIDCSFGTRLRKAAFHYILAGHRYNRCGLKHFALFCYLRYNYSNWDSASDHVNLTIAKLYLAISSGNRNQSIDEFEKGLEIYRKFSHKQIFFTELLWELKKLNSSNDKNPNQEKSKKIIDNTIQMDAERFHSVGIPSIIQVDLVSPDSFYFRNDFSRTKFTQSSSIFCFVDEEVRILFTLIVPFDVTISNIRLIADGDNTPDALVLFTHQQKILLKSNIATELMMKFCSKKESNFVFTGLEYQIDNLKFQKSFESKFISCLSFESVKTLPLISFDIRIMELDLNLSDCPIALRNSTKIPQKTFQTEQLSLRISFRSSIKDYRYKTIKLMINAEASDDENTRIAQRDITNLNEKIDLIIQMPQNSDDQHRIYVKLNFTNDSGQSRTVYREIVFEVEALLKIESVYDSEVITLRNQSSNETLKINQVTAGSEDFETNSILLAAENAAHLLLLDSFIEWELINPNLRTIENHKRCVRHGRMIVYRDQLKSSICSEEKIVATNEIPMLM</sequence>
<evidence type="ECO:0000313" key="3">
    <source>
        <dbReference type="EnsemblMetazoa" id="KAF7491996.1"/>
    </source>
</evidence>
<reference evidence="1" key="3">
    <citation type="submission" date="2020-01" db="EMBL/GenBank/DDBJ databases">
        <authorList>
            <person name="Korhonen P.K.K."/>
            <person name="Guangxu M.G."/>
            <person name="Wang T.W."/>
            <person name="Stroehlein A.J.S."/>
            <person name="Young N.D."/>
            <person name="Ang C.-S.A."/>
            <person name="Fernando D.W.F."/>
            <person name="Lu H.L."/>
            <person name="Taylor S.T."/>
            <person name="Ehtesham M.E.M."/>
            <person name="Najaraj S.H.N."/>
            <person name="Harsha G.H.G."/>
            <person name="Madugundu A.M."/>
            <person name="Renuse S.R."/>
            <person name="Holt D.H."/>
            <person name="Pandey A.P."/>
            <person name="Papenfuss A.P."/>
            <person name="Gasser R.B.G."/>
            <person name="Fischer K.F."/>
        </authorList>
    </citation>
    <scope>NUCLEOTIDE SEQUENCE</scope>
    <source>
        <strain evidence="1">SSS_KF_BRIS2020</strain>
    </source>
</reference>
<dbReference type="Proteomes" id="UP000616769">
    <property type="component" value="Unassembled WGS sequence"/>
</dbReference>
<dbReference type="PANTHER" id="PTHR12975:SF6">
    <property type="entry name" value="TRAFFICKING PROTEIN PARTICLE COMPLEX SUBUNIT 8"/>
    <property type="match status" value="1"/>
</dbReference>
<proteinExistence type="predicted"/>
<protein>
    <submittedName>
        <fullName evidence="1 2">Trafficking protein particle complex subunit 8</fullName>
    </submittedName>
</protein>
<keyword evidence="4" id="KW-1185">Reference proteome</keyword>
<dbReference type="OrthoDB" id="203724at2759"/>
<evidence type="ECO:0000313" key="5">
    <source>
        <dbReference type="Proteomes" id="UP000616769"/>
    </source>
</evidence>
<organism evidence="2 5">
    <name type="scientific">Sarcoptes scabiei</name>
    <name type="common">Itch mite</name>
    <name type="synonym">Acarus scabiei</name>
    <dbReference type="NCBI Taxonomy" id="52283"/>
    <lineage>
        <taxon>Eukaryota</taxon>
        <taxon>Metazoa</taxon>
        <taxon>Ecdysozoa</taxon>
        <taxon>Arthropoda</taxon>
        <taxon>Chelicerata</taxon>
        <taxon>Arachnida</taxon>
        <taxon>Acari</taxon>
        <taxon>Acariformes</taxon>
        <taxon>Sarcoptiformes</taxon>
        <taxon>Astigmata</taxon>
        <taxon>Psoroptidia</taxon>
        <taxon>Sarcoptoidea</taxon>
        <taxon>Sarcoptidae</taxon>
        <taxon>Sarcoptinae</taxon>
        <taxon>Sarcoptes</taxon>
    </lineage>
</organism>
<evidence type="ECO:0000313" key="4">
    <source>
        <dbReference type="Proteomes" id="UP000070412"/>
    </source>
</evidence>
<dbReference type="AlphaFoldDB" id="A0A131ZVD4"/>
<reference evidence="2 5" key="1">
    <citation type="journal article" date="2015" name="Parasit. Vectors">
        <title>Draft genome of the scabies mite.</title>
        <authorList>
            <person name="Rider S.D.Jr."/>
            <person name="Morgan M.S."/>
            <person name="Arlian L.G."/>
        </authorList>
    </citation>
    <scope>NUCLEOTIDE SEQUENCE [LARGE SCALE GENOMIC DNA]</scope>
    <source>
        <strain evidence="2">Arlian Lab</strain>
    </source>
</reference>
<dbReference type="InterPro" id="IPR024420">
    <property type="entry name" value="TRAPP_III_complex_Trs85"/>
</dbReference>
<reference evidence="4" key="2">
    <citation type="journal article" date="2020" name="PLoS Negl. Trop. Dis.">
        <title>High-quality nuclear genome for Sarcoptes scabiei-A critical resource for a neglected parasite.</title>
        <authorList>
            <person name="Korhonen P.K."/>
            <person name="Gasser R.B."/>
            <person name="Ma G."/>
            <person name="Wang T."/>
            <person name="Stroehlein A.J."/>
            <person name="Young N.D."/>
            <person name="Ang C.S."/>
            <person name="Fernando D.D."/>
            <person name="Lu H.C."/>
            <person name="Taylor S."/>
            <person name="Reynolds S.L."/>
            <person name="Mofiz E."/>
            <person name="Najaraj S.H."/>
            <person name="Gowda H."/>
            <person name="Madugundu A."/>
            <person name="Renuse S."/>
            <person name="Holt D."/>
            <person name="Pandey A."/>
            <person name="Papenfuss A.T."/>
            <person name="Fischer K."/>
        </authorList>
    </citation>
    <scope>NUCLEOTIDE SEQUENCE [LARGE SCALE GENOMIC DNA]</scope>
</reference>
<dbReference type="OMA" id="HNAYALN"/>
<gene>
    <name evidence="2" type="ORF">QR98_0010730</name>
    <name evidence="1" type="ORF">SSS_4149</name>
</gene>
<name>A0A131ZVD4_SARSC</name>
<accession>A0A131ZVD4</accession>
<dbReference type="Proteomes" id="UP000070412">
    <property type="component" value="Unassembled WGS sequence"/>
</dbReference>
<evidence type="ECO:0000313" key="1">
    <source>
        <dbReference type="EMBL" id="KAF7491996.1"/>
    </source>
</evidence>
<dbReference type="Pfam" id="PF12739">
    <property type="entry name" value="TRAPPC-Trs85"/>
    <property type="match status" value="1"/>
</dbReference>
<evidence type="ECO:0000313" key="2">
    <source>
        <dbReference type="EMBL" id="KPM02657.1"/>
    </source>
</evidence>